<evidence type="ECO:0000259" key="3">
    <source>
        <dbReference type="Pfam" id="PF24035"/>
    </source>
</evidence>
<evidence type="ECO:0000256" key="1">
    <source>
        <dbReference type="SAM" id="MobiDB-lite"/>
    </source>
</evidence>
<feature type="transmembrane region" description="Helical" evidence="2">
    <location>
        <begin position="165"/>
        <end position="185"/>
    </location>
</feature>
<dbReference type="EMBL" id="JBHSZQ010000004">
    <property type="protein sequence ID" value="MFC7125467.1"/>
    <property type="molecule type" value="Genomic_DNA"/>
</dbReference>
<keyword evidence="2" id="KW-0472">Membrane</keyword>
<dbReference type="RefSeq" id="WP_267636462.1">
    <property type="nucleotide sequence ID" value="NZ_JAODIY010000004.1"/>
</dbReference>
<reference evidence="4 5" key="1">
    <citation type="journal article" date="2014" name="Int. J. Syst. Evol. Microbiol.">
        <title>Complete genome sequence of Corynebacterium casei LMG S-19264T (=DSM 44701T), isolated from a smear-ripened cheese.</title>
        <authorList>
            <consortium name="US DOE Joint Genome Institute (JGI-PGF)"/>
            <person name="Walter F."/>
            <person name="Albersmeier A."/>
            <person name="Kalinowski J."/>
            <person name="Ruckert C."/>
        </authorList>
    </citation>
    <scope>NUCLEOTIDE SEQUENCE [LARGE SCALE GENOMIC DNA]</scope>
    <source>
        <strain evidence="4 5">CGMCC 4.7215</strain>
    </source>
</reference>
<protein>
    <recommendedName>
        <fullName evidence="3">DUF7344 domain-containing protein</fullName>
    </recommendedName>
</protein>
<feature type="transmembrane region" description="Helical" evidence="2">
    <location>
        <begin position="141"/>
        <end position="159"/>
    </location>
</feature>
<evidence type="ECO:0000256" key="2">
    <source>
        <dbReference type="SAM" id="Phobius"/>
    </source>
</evidence>
<feature type="domain" description="DUF7344" evidence="3">
    <location>
        <begin position="37"/>
        <end position="114"/>
    </location>
</feature>
<keyword evidence="2" id="KW-1133">Transmembrane helix</keyword>
<organism evidence="4 5">
    <name type="scientific">Halovenus rubra</name>
    <dbReference type="NCBI Taxonomy" id="869890"/>
    <lineage>
        <taxon>Archaea</taxon>
        <taxon>Methanobacteriati</taxon>
        <taxon>Methanobacteriota</taxon>
        <taxon>Stenosarchaea group</taxon>
        <taxon>Halobacteria</taxon>
        <taxon>Halobacteriales</taxon>
        <taxon>Haloarculaceae</taxon>
        <taxon>Halovenus</taxon>
    </lineage>
</organism>
<feature type="region of interest" description="Disordered" evidence="1">
    <location>
        <begin position="1"/>
        <end position="28"/>
    </location>
</feature>
<gene>
    <name evidence="4" type="ORF">ACFQJ7_05355</name>
</gene>
<dbReference type="Proteomes" id="UP001596414">
    <property type="component" value="Unassembled WGS sequence"/>
</dbReference>
<evidence type="ECO:0000313" key="4">
    <source>
        <dbReference type="EMBL" id="MFC7125467.1"/>
    </source>
</evidence>
<sequence length="206" mass="23203">MVGIPALTATKAHSMSTKTNSGNSDSSPESIDYDDYFKLLSNHRRRYTLHYLKKNGEDAELGELSEQIAAWENDVEWEEVTYDQRKRVYTSLQQVHLPRMDDIGVVDFDDREGVASLTPAAEEVDIYFELVAGNDIPWSSFYLFLSAVDAVVLLLAAILLSNFDIFPGVALAVFVLITFTVTALAHTHINRTEMHLGEHEKPPELR</sequence>
<evidence type="ECO:0000313" key="5">
    <source>
        <dbReference type="Proteomes" id="UP001596414"/>
    </source>
</evidence>
<accession>A0ABD5X3B3</accession>
<comment type="caution">
    <text evidence="4">The sequence shown here is derived from an EMBL/GenBank/DDBJ whole genome shotgun (WGS) entry which is preliminary data.</text>
</comment>
<keyword evidence="2" id="KW-0812">Transmembrane</keyword>
<dbReference type="InterPro" id="IPR055768">
    <property type="entry name" value="DUF7344"/>
</dbReference>
<name>A0ABD5X3B3_9EURY</name>
<feature type="compositionally biased region" description="Polar residues" evidence="1">
    <location>
        <begin position="11"/>
        <end position="28"/>
    </location>
</feature>
<dbReference type="AlphaFoldDB" id="A0ABD5X3B3"/>
<proteinExistence type="predicted"/>
<dbReference type="Pfam" id="PF24035">
    <property type="entry name" value="DUF7344"/>
    <property type="match status" value="1"/>
</dbReference>